<dbReference type="AlphaFoldDB" id="A0AAW1Q826"/>
<keyword evidence="2" id="KW-0677">Repeat</keyword>
<protein>
    <recommendedName>
        <fullName evidence="5">TATA-binding protein interacting (TIP20) domain-containing protein</fullName>
    </recommendedName>
</protein>
<dbReference type="InterPro" id="IPR016024">
    <property type="entry name" value="ARM-type_fold"/>
</dbReference>
<gene>
    <name evidence="6" type="ORF">WJX72_006469</name>
</gene>
<sequence>MSSSVTLNAILEKISSKDKDFRWMATSDLQNELSKDSFKTDGETERKLCNIVLQQLEDSSGDISALAVKCLGLLVQRVAVARVEEMLDTLCNKLLSGKKEQQRDIAGIGLKTVIGEISGGALATAVVKRVVPRMMEGMRNKDSFDVVNESLDITNEVINKFGGLIKSDHAKLKDSLLPQLDETRAGLRKRAIHCLGSLSQHLTDKLLEELMEHIFNRLEAKKVAPDVAHTYMQLLGTVSRSIGWRFGGRLGRAVPLAVRYCKHAGESDDELRELCLQALESFVLRSPHDAKPHLPAILAATLEYLNYDPNYADDMEEDEEGDELEEEDELSGEEYSDDEDMSWKVRRAAAKALSAILTSYPDLLADLYPQASPLLLARFREREENVKMDIFNTFMDLVRGIGAVSRRGPAGSPLTALQADAPAILKSASRQLKDKSLRTRLGVFLALKELGAVLPDSISSHAALLVPGIQQALQDKSSASSQLKIQALLFLRQALASGEAAIWQPHMKPLSSPVFDCVAERYYKVTAEALRVCEQMVHVFRADMNKPVAKSCEGLVAPLFQCVLARLSGQDQDQEVKECAIACQASALATLGDVLKPEVPKVLKILLERLRNEITRLAAVKALTLLAGSPLDLDLSPVAAPALLDLTTFLRKANRPLRQASLAAMEALTRQAGGLEAGAVSGAVDEAGGLVSDSDLMLAALSLRFSCTVLEKQRGSAAAVMGRVLPQAITLVKSPLLQGSALEALQAFFSTLVSSNTAKFKELLDMLLAAGTAADIGKGAQTSVAQCVAELCTHAPPKQVASTVKGLLATLHSGSSSAGGAVRLALLTLGEIGRSSDLSGVASLQSSITAALTASSEDIKSAASMALGGITLGNLPAYLPFLLHQIQEQAATPKQQYLLLKALNEVIVSLATTGDPNKQLAAQHKDQVLALLLGNSESEEECRLVVAECAGHLALLDPGLLPRLHALTRHASPNMRTIVVQAAKYCVQDKPHPIDAPLHDSMDSFLNCIEDDDRHVRKAAVQTLSSAAHHKPGLIVDHLGRVLPLVYQQTVIRADLIRTVDLGPFKHKIDDGLELRKAAFEAMDVLLDTCLDRIAFADFIAQLESGLKDHDDVKLPCHLLLGKLAGVAGGHVLAALDRLVDPLHKTLTTKLKSDAVKQELDRHEDMVRSCLRAIEALNSIPDVETCVPFKQFMDATVMTGTMAVKYKAIVAERAEAEGGDSMDLS</sequence>
<dbReference type="Proteomes" id="UP001489004">
    <property type="component" value="Unassembled WGS sequence"/>
</dbReference>
<keyword evidence="3" id="KW-0833">Ubl conjugation pathway</keyword>
<reference evidence="6 7" key="1">
    <citation type="journal article" date="2024" name="Nat. Commun.">
        <title>Phylogenomics reveals the evolutionary origins of lichenization in chlorophyte algae.</title>
        <authorList>
            <person name="Puginier C."/>
            <person name="Libourel C."/>
            <person name="Otte J."/>
            <person name="Skaloud P."/>
            <person name="Haon M."/>
            <person name="Grisel S."/>
            <person name="Petersen M."/>
            <person name="Berrin J.G."/>
            <person name="Delaux P.M."/>
            <person name="Dal Grande F."/>
            <person name="Keller J."/>
        </authorList>
    </citation>
    <scope>NUCLEOTIDE SEQUENCE [LARGE SCALE GENOMIC DNA]</scope>
    <source>
        <strain evidence="6 7">SAG 2043</strain>
    </source>
</reference>
<dbReference type="SUPFAM" id="SSF48371">
    <property type="entry name" value="ARM repeat"/>
    <property type="match status" value="1"/>
</dbReference>
<evidence type="ECO:0000256" key="1">
    <source>
        <dbReference type="ARBA" id="ARBA00007657"/>
    </source>
</evidence>
<feature type="region of interest" description="Disordered" evidence="4">
    <location>
        <begin position="311"/>
        <end position="338"/>
    </location>
</feature>
<evidence type="ECO:0000313" key="7">
    <source>
        <dbReference type="Proteomes" id="UP001489004"/>
    </source>
</evidence>
<dbReference type="Pfam" id="PF25782">
    <property type="entry name" value="TPR_CAND1"/>
    <property type="match status" value="1"/>
</dbReference>
<comment type="caution">
    <text evidence="6">The sequence shown here is derived from an EMBL/GenBank/DDBJ whole genome shotgun (WGS) entry which is preliminary data.</text>
</comment>
<dbReference type="PANTHER" id="PTHR12696">
    <property type="entry name" value="TIP120"/>
    <property type="match status" value="1"/>
</dbReference>
<keyword evidence="7" id="KW-1185">Reference proteome</keyword>
<evidence type="ECO:0000256" key="2">
    <source>
        <dbReference type="ARBA" id="ARBA00022737"/>
    </source>
</evidence>
<dbReference type="InterPro" id="IPR013932">
    <property type="entry name" value="TATA-bd_TIP120"/>
</dbReference>
<feature type="domain" description="TATA-binding protein interacting (TIP20)" evidence="5">
    <location>
        <begin position="1034"/>
        <end position="1194"/>
    </location>
</feature>
<evidence type="ECO:0000313" key="6">
    <source>
        <dbReference type="EMBL" id="KAK9816878.1"/>
    </source>
</evidence>
<evidence type="ECO:0000259" key="5">
    <source>
        <dbReference type="Pfam" id="PF08623"/>
    </source>
</evidence>
<organism evidence="6 7">
    <name type="scientific">[Myrmecia] bisecta</name>
    <dbReference type="NCBI Taxonomy" id="41462"/>
    <lineage>
        <taxon>Eukaryota</taxon>
        <taxon>Viridiplantae</taxon>
        <taxon>Chlorophyta</taxon>
        <taxon>core chlorophytes</taxon>
        <taxon>Trebouxiophyceae</taxon>
        <taxon>Trebouxiales</taxon>
        <taxon>Trebouxiaceae</taxon>
        <taxon>Myrmecia</taxon>
    </lineage>
</organism>
<evidence type="ECO:0000256" key="4">
    <source>
        <dbReference type="SAM" id="MobiDB-lite"/>
    </source>
</evidence>
<dbReference type="Gene3D" id="1.25.10.10">
    <property type="entry name" value="Leucine-rich Repeat Variant"/>
    <property type="match status" value="1"/>
</dbReference>
<evidence type="ECO:0000256" key="3">
    <source>
        <dbReference type="ARBA" id="ARBA00022786"/>
    </source>
</evidence>
<proteinExistence type="inferred from homology"/>
<dbReference type="Pfam" id="PF08623">
    <property type="entry name" value="TIP120"/>
    <property type="match status" value="1"/>
</dbReference>
<dbReference type="InterPro" id="IPR011989">
    <property type="entry name" value="ARM-like"/>
</dbReference>
<dbReference type="InterPro" id="IPR039852">
    <property type="entry name" value="CAND1/CAND2"/>
</dbReference>
<accession>A0AAW1Q826</accession>
<name>A0AAW1Q826_9CHLO</name>
<dbReference type="EMBL" id="JALJOR010000005">
    <property type="protein sequence ID" value="KAK9816878.1"/>
    <property type="molecule type" value="Genomic_DNA"/>
</dbReference>
<comment type="similarity">
    <text evidence="1">Belongs to the CAND family.</text>
</comment>
<dbReference type="GO" id="GO:0010265">
    <property type="term" value="P:SCF complex assembly"/>
    <property type="evidence" value="ECO:0007669"/>
    <property type="project" value="InterPro"/>
</dbReference>